<evidence type="ECO:0000313" key="4">
    <source>
        <dbReference type="EMBL" id="KAF6756982.1"/>
    </source>
</evidence>
<name>A0A8H6I306_9AGAR</name>
<feature type="transmembrane region" description="Helical" evidence="2">
    <location>
        <begin position="240"/>
        <end position="261"/>
    </location>
</feature>
<dbReference type="EMBL" id="JACGCI010000024">
    <property type="protein sequence ID" value="KAF6756982.1"/>
    <property type="molecule type" value="Genomic_DNA"/>
</dbReference>
<dbReference type="OrthoDB" id="10643103at2759"/>
<evidence type="ECO:0000259" key="3">
    <source>
        <dbReference type="Pfam" id="PF20151"/>
    </source>
</evidence>
<protein>
    <recommendedName>
        <fullName evidence="3">DUF6533 domain-containing protein</fullName>
    </recommendedName>
</protein>
<feature type="transmembrane region" description="Helical" evidence="2">
    <location>
        <begin position="72"/>
        <end position="93"/>
    </location>
</feature>
<feature type="transmembrane region" description="Helical" evidence="2">
    <location>
        <begin position="197"/>
        <end position="220"/>
    </location>
</feature>
<dbReference type="Proteomes" id="UP000521943">
    <property type="component" value="Unassembled WGS sequence"/>
</dbReference>
<feature type="domain" description="DUF6533" evidence="3">
    <location>
        <begin position="40"/>
        <end position="83"/>
    </location>
</feature>
<proteinExistence type="predicted"/>
<dbReference type="InterPro" id="IPR045340">
    <property type="entry name" value="DUF6533"/>
</dbReference>
<keyword evidence="5" id="KW-1185">Reference proteome</keyword>
<evidence type="ECO:0000256" key="1">
    <source>
        <dbReference type="SAM" id="MobiDB-lite"/>
    </source>
</evidence>
<evidence type="ECO:0000313" key="5">
    <source>
        <dbReference type="Proteomes" id="UP000521943"/>
    </source>
</evidence>
<gene>
    <name evidence="4" type="ORF">DFP72DRAFT_1168702</name>
</gene>
<feature type="transmembrane region" description="Helical" evidence="2">
    <location>
        <begin position="113"/>
        <end position="134"/>
    </location>
</feature>
<dbReference type="AlphaFoldDB" id="A0A8H6I306"/>
<keyword evidence="2" id="KW-0812">Transmembrane</keyword>
<evidence type="ECO:0000256" key="2">
    <source>
        <dbReference type="SAM" id="Phobius"/>
    </source>
</evidence>
<organism evidence="4 5">
    <name type="scientific">Ephemerocybe angulata</name>
    <dbReference type="NCBI Taxonomy" id="980116"/>
    <lineage>
        <taxon>Eukaryota</taxon>
        <taxon>Fungi</taxon>
        <taxon>Dikarya</taxon>
        <taxon>Basidiomycota</taxon>
        <taxon>Agaricomycotina</taxon>
        <taxon>Agaricomycetes</taxon>
        <taxon>Agaricomycetidae</taxon>
        <taxon>Agaricales</taxon>
        <taxon>Agaricineae</taxon>
        <taxon>Psathyrellaceae</taxon>
        <taxon>Ephemerocybe</taxon>
    </lineage>
</organism>
<keyword evidence="2" id="KW-1133">Transmembrane helix</keyword>
<feature type="compositionally biased region" description="Polar residues" evidence="1">
    <location>
        <begin position="317"/>
        <end position="332"/>
    </location>
</feature>
<accession>A0A8H6I306</accession>
<dbReference type="Pfam" id="PF20151">
    <property type="entry name" value="DUF6533"/>
    <property type="match status" value="1"/>
</dbReference>
<comment type="caution">
    <text evidence="4">The sequence shown here is derived from an EMBL/GenBank/DDBJ whole genome shotgun (WGS) entry which is preliminary data.</text>
</comment>
<feature type="region of interest" description="Disordered" evidence="1">
    <location>
        <begin position="317"/>
        <end position="336"/>
    </location>
</feature>
<feature type="transmembrane region" description="Helical" evidence="2">
    <location>
        <begin position="141"/>
        <end position="160"/>
    </location>
</feature>
<sequence>MPREDPFPIPMSSSAEEVAELAFFISQSAKREYLSCRLTKVAFYTLYCYYFLTTVDEEASTMWKQKLRTGKILYLILRYAPILFITMTVLVGFRVHTTISLKSCEGLWITADVLARLIVVASEVVVLLCLYALLGAKRRYLTILMALYLGLTVGGVAPQIKYLSAVSTALPNPELFRELGYACNMSEELSSEAVRGLIIAGYIVFSKGAAMAVLAIVVFYARYRSRASSLLHVIRRDGGIYIISLTVIRLGGAIITAFQLKLGTSNIPIQVIAGIRQLAAPIFAYRLLLNMRRTEDPGIRSVVSSILFDPPKISTQSESFTVEDSSDPTSPQMEMGKYAGLGRRRNAEMPEENVEVGTETKRVLVKNECV</sequence>
<reference evidence="4 5" key="1">
    <citation type="submission" date="2020-07" db="EMBL/GenBank/DDBJ databases">
        <title>Comparative genomics of pyrophilous fungi reveals a link between fire events and developmental genes.</title>
        <authorList>
            <consortium name="DOE Joint Genome Institute"/>
            <person name="Steindorff A.S."/>
            <person name="Carver A."/>
            <person name="Calhoun S."/>
            <person name="Stillman K."/>
            <person name="Liu H."/>
            <person name="Lipzen A."/>
            <person name="Pangilinan J."/>
            <person name="Labutti K."/>
            <person name="Bruns T.D."/>
            <person name="Grigoriev I.V."/>
        </authorList>
    </citation>
    <scope>NUCLEOTIDE SEQUENCE [LARGE SCALE GENOMIC DNA]</scope>
    <source>
        <strain evidence="4 5">CBS 144469</strain>
    </source>
</reference>
<feature type="transmembrane region" description="Helical" evidence="2">
    <location>
        <begin position="267"/>
        <end position="288"/>
    </location>
</feature>
<keyword evidence="2" id="KW-0472">Membrane</keyword>